<protein>
    <submittedName>
        <fullName evidence="2">Uncharacterized protein</fullName>
    </submittedName>
</protein>
<sequence length="334" mass="36364">MGSAATSGKPRRATARSKYTAPSTGRAKDFQKEDAGASGRRLLAAAIAAVRVKTKKEALLLESCWAEFDRSLWQTYTAWEASGSPTSRKGKQALVSHEQSTLLRSLLRAATIVRDTTELGLALAKASRFGMPIFASELQTALDQLLAQEEREGLWQCLGSSLDDADCLALTVWLEDAEARGLEIPTEVRLYWAAAAAAEAEALYTGVRPSQALQSELPPERAAHHDPELSGLRSWGEQAFRGELLDVRRAVRLAAADLEEVGIFECWQHDEGLFRRRPDAPEKPEKNSGAGSSEGSESLAEAQALRGPSPGQRFTAKNFRPDQFFVGKGPQQQA</sequence>
<comment type="caution">
    <text evidence="2">The sequence shown here is derived from an EMBL/GenBank/DDBJ whole genome shotgun (WGS) entry which is preliminary data.</text>
</comment>
<proteinExistence type="predicted"/>
<feature type="compositionally biased region" description="Basic and acidic residues" evidence="1">
    <location>
        <begin position="275"/>
        <end position="286"/>
    </location>
</feature>
<dbReference type="Proteomes" id="UP000626109">
    <property type="component" value="Unassembled WGS sequence"/>
</dbReference>
<dbReference type="EMBL" id="CAJNNW010026369">
    <property type="protein sequence ID" value="CAE8684822.1"/>
    <property type="molecule type" value="Genomic_DNA"/>
</dbReference>
<feature type="region of interest" description="Disordered" evidence="1">
    <location>
        <begin position="275"/>
        <end position="334"/>
    </location>
</feature>
<feature type="compositionally biased region" description="Low complexity" evidence="1">
    <location>
        <begin position="288"/>
        <end position="302"/>
    </location>
</feature>
<accession>A0A813JUE0</accession>
<evidence type="ECO:0000313" key="2">
    <source>
        <dbReference type="EMBL" id="CAE8684822.1"/>
    </source>
</evidence>
<organism evidence="2 3">
    <name type="scientific">Polarella glacialis</name>
    <name type="common">Dinoflagellate</name>
    <dbReference type="NCBI Taxonomy" id="89957"/>
    <lineage>
        <taxon>Eukaryota</taxon>
        <taxon>Sar</taxon>
        <taxon>Alveolata</taxon>
        <taxon>Dinophyceae</taxon>
        <taxon>Suessiales</taxon>
        <taxon>Suessiaceae</taxon>
        <taxon>Polarella</taxon>
    </lineage>
</organism>
<evidence type="ECO:0000313" key="3">
    <source>
        <dbReference type="Proteomes" id="UP000626109"/>
    </source>
</evidence>
<feature type="region of interest" description="Disordered" evidence="1">
    <location>
        <begin position="1"/>
        <end position="33"/>
    </location>
</feature>
<reference evidence="2" key="1">
    <citation type="submission" date="2021-02" db="EMBL/GenBank/DDBJ databases">
        <authorList>
            <person name="Dougan E. K."/>
            <person name="Rhodes N."/>
            <person name="Thang M."/>
            <person name="Chan C."/>
        </authorList>
    </citation>
    <scope>NUCLEOTIDE SEQUENCE</scope>
</reference>
<gene>
    <name evidence="2" type="ORF">PGLA2088_LOCUS24141</name>
</gene>
<evidence type="ECO:0000256" key="1">
    <source>
        <dbReference type="SAM" id="MobiDB-lite"/>
    </source>
</evidence>
<dbReference type="AlphaFoldDB" id="A0A813JUE0"/>
<name>A0A813JUE0_POLGL</name>
<feature type="non-terminal residue" evidence="2">
    <location>
        <position position="1"/>
    </location>
</feature>